<keyword evidence="10" id="KW-0626">Porin</keyword>
<evidence type="ECO:0000256" key="11">
    <source>
        <dbReference type="ARBA" id="ARBA00023136"/>
    </source>
</evidence>
<keyword evidence="4" id="KW-1134">Transmembrane beta strand</keyword>
<dbReference type="GO" id="GO:0015159">
    <property type="term" value="F:polysaccharide transmembrane transporter activity"/>
    <property type="evidence" value="ECO:0007669"/>
    <property type="project" value="InterPro"/>
</dbReference>
<dbReference type="GO" id="GO:0046930">
    <property type="term" value="C:pore complex"/>
    <property type="evidence" value="ECO:0007669"/>
    <property type="project" value="UniProtKB-KW"/>
</dbReference>
<keyword evidence="13" id="KW-0998">Cell outer membrane</keyword>
<dbReference type="Proteomes" id="UP000010798">
    <property type="component" value="Chromosome"/>
</dbReference>
<dbReference type="RefSeq" id="WP_015250289.1">
    <property type="nucleotide sequence ID" value="NC_019892.1"/>
</dbReference>
<keyword evidence="3" id="KW-0813">Transport</keyword>
<keyword evidence="5" id="KW-0762">Sugar transport</keyword>
<keyword evidence="12" id="KW-0564">Palmitate</keyword>
<comment type="similarity">
    <text evidence="2">Belongs to the BexD/CtrA/VexA family.</text>
</comment>
<keyword evidence="14" id="KW-0449">Lipoprotein</keyword>
<evidence type="ECO:0000313" key="21">
    <source>
        <dbReference type="Proteomes" id="UP000010798"/>
    </source>
</evidence>
<evidence type="ECO:0000256" key="6">
    <source>
        <dbReference type="ARBA" id="ARBA00022692"/>
    </source>
</evidence>
<keyword evidence="9" id="KW-0406">Ion transport</keyword>
<dbReference type="InterPro" id="IPR007627">
    <property type="entry name" value="RNA_pol_sigma70_r2"/>
</dbReference>
<dbReference type="PANTHER" id="PTHR33619:SF3">
    <property type="entry name" value="POLYSACCHARIDE EXPORT PROTEIN GFCE-RELATED"/>
    <property type="match status" value="1"/>
</dbReference>
<dbReference type="InterPro" id="IPR013249">
    <property type="entry name" value="RNA_pol_sigma70_r4_t2"/>
</dbReference>
<dbReference type="InterPro" id="IPR036388">
    <property type="entry name" value="WH-like_DNA-bd_sf"/>
</dbReference>
<dbReference type="InterPro" id="IPR054765">
    <property type="entry name" value="SLBB_dom"/>
</dbReference>
<organism evidence="20 21">
    <name type="scientific">Singulisphaera acidiphila (strain ATCC BAA-1392 / DSM 18658 / VKM B-2454 / MOB10)</name>
    <dbReference type="NCBI Taxonomy" id="886293"/>
    <lineage>
        <taxon>Bacteria</taxon>
        <taxon>Pseudomonadati</taxon>
        <taxon>Planctomycetota</taxon>
        <taxon>Planctomycetia</taxon>
        <taxon>Isosphaerales</taxon>
        <taxon>Isosphaeraceae</taxon>
        <taxon>Singulisphaera</taxon>
    </lineage>
</organism>
<dbReference type="InterPro" id="IPR013325">
    <property type="entry name" value="RNA_pol_sigma_r2"/>
</dbReference>
<dbReference type="AlphaFoldDB" id="L0DQJ8"/>
<dbReference type="GO" id="GO:0003677">
    <property type="term" value="F:DNA binding"/>
    <property type="evidence" value="ECO:0007669"/>
    <property type="project" value="InterPro"/>
</dbReference>
<evidence type="ECO:0000259" key="16">
    <source>
        <dbReference type="Pfam" id="PF02563"/>
    </source>
</evidence>
<dbReference type="NCBIfam" id="TIGR02937">
    <property type="entry name" value="sigma70-ECF"/>
    <property type="match status" value="1"/>
</dbReference>
<dbReference type="GO" id="GO:0006352">
    <property type="term" value="P:DNA-templated transcription initiation"/>
    <property type="evidence" value="ECO:0007669"/>
    <property type="project" value="InterPro"/>
</dbReference>
<comment type="subcellular location">
    <subcellularLocation>
        <location evidence="1">Cell outer membrane</location>
        <topology evidence="1">Multi-pass membrane protein</topology>
    </subcellularLocation>
</comment>
<evidence type="ECO:0000256" key="14">
    <source>
        <dbReference type="ARBA" id="ARBA00023288"/>
    </source>
</evidence>
<evidence type="ECO:0000313" key="20">
    <source>
        <dbReference type="EMBL" id="AGA31218.1"/>
    </source>
</evidence>
<dbReference type="InterPro" id="IPR013324">
    <property type="entry name" value="RNA_pol_sigma_r3/r4-like"/>
</dbReference>
<evidence type="ECO:0000256" key="4">
    <source>
        <dbReference type="ARBA" id="ARBA00022452"/>
    </source>
</evidence>
<keyword evidence="8" id="KW-0625">Polysaccharide transport</keyword>
<dbReference type="Gene3D" id="3.10.560.10">
    <property type="entry name" value="Outer membrane lipoprotein wza domain like"/>
    <property type="match status" value="1"/>
</dbReference>
<dbReference type="OrthoDB" id="291047at2"/>
<evidence type="ECO:0000259" key="19">
    <source>
        <dbReference type="Pfam" id="PF22461"/>
    </source>
</evidence>
<feature type="domain" description="RNA polymerase sigma factor 70 region 4 type 2" evidence="18">
    <location>
        <begin position="133"/>
        <end position="185"/>
    </location>
</feature>
<dbReference type="Pfam" id="PF08281">
    <property type="entry name" value="Sigma70_r4_2"/>
    <property type="match status" value="1"/>
</dbReference>
<dbReference type="Pfam" id="PF22461">
    <property type="entry name" value="SLBB_2"/>
    <property type="match status" value="1"/>
</dbReference>
<dbReference type="GO" id="GO:0015288">
    <property type="term" value="F:porin activity"/>
    <property type="evidence" value="ECO:0007669"/>
    <property type="project" value="UniProtKB-KW"/>
</dbReference>
<dbReference type="Gene3D" id="1.10.10.10">
    <property type="entry name" value="Winged helix-like DNA-binding domain superfamily/Winged helix DNA-binding domain"/>
    <property type="match status" value="1"/>
</dbReference>
<evidence type="ECO:0000259" key="17">
    <source>
        <dbReference type="Pfam" id="PF04542"/>
    </source>
</evidence>
<accession>L0DQJ8</accession>
<feature type="domain" description="RNA polymerase sigma-70 region 2" evidence="17">
    <location>
        <begin position="37"/>
        <end position="104"/>
    </location>
</feature>
<evidence type="ECO:0000256" key="15">
    <source>
        <dbReference type="SAM" id="MobiDB-lite"/>
    </source>
</evidence>
<name>L0DQJ8_SINAD</name>
<dbReference type="GO" id="GO:0006811">
    <property type="term" value="P:monoatomic ion transport"/>
    <property type="evidence" value="ECO:0007669"/>
    <property type="project" value="UniProtKB-KW"/>
</dbReference>
<feature type="region of interest" description="Disordered" evidence="15">
    <location>
        <begin position="530"/>
        <end position="550"/>
    </location>
</feature>
<dbReference type="GO" id="GO:0016987">
    <property type="term" value="F:sigma factor activity"/>
    <property type="evidence" value="ECO:0007669"/>
    <property type="project" value="InterPro"/>
</dbReference>
<keyword evidence="6" id="KW-0812">Transmembrane</keyword>
<evidence type="ECO:0000256" key="2">
    <source>
        <dbReference type="ARBA" id="ARBA00009450"/>
    </source>
</evidence>
<evidence type="ECO:0000256" key="9">
    <source>
        <dbReference type="ARBA" id="ARBA00023065"/>
    </source>
</evidence>
<proteinExistence type="inferred from homology"/>
<dbReference type="EMBL" id="CP003364">
    <property type="protein sequence ID" value="AGA31218.1"/>
    <property type="molecule type" value="Genomic_DNA"/>
</dbReference>
<keyword evidence="11" id="KW-0472">Membrane</keyword>
<evidence type="ECO:0000256" key="10">
    <source>
        <dbReference type="ARBA" id="ARBA00023114"/>
    </source>
</evidence>
<sequence length="550" mass="60102">MHTLFCLGAAGQLTDGQLLARFMERGGEAADAAFETLVERHGPMVLRVCLRVLDDPHDAQDAFQATFLILVRRSSSVRRRDSLGSWLHGVALRVAGNARRKNLRRRRYERRSAERAAEVDVCPDEGGRLDLKRLLHEELGRLPDRYRAPMVLCYLEGHTCEEAAHRLSWPLGTVKSRLARGRERLRGRLLRRGVAPTVGTFMAALAGERAVGAIPVAIEDVTIRAAIGLAAGRGGAVEVGSSVATELMEGALRTMLVTSRKVIAAALLAVGVAVVGTGSLTQRAVGDDPAPPPRESEMIALPLYVVEPPDMIRVDLHESLPGRPIRGDRLVRPDGRISMGYYGQVYVAGLTVSEIKEKIILHLRKYLTEEQLGLVIPDSARSGRSRPVSPADSTRVSVEVVAFNSKAYYVLGDVATPGRMPITGSETVLDGLNCAGGLLPSAAVSNIRLVRPEPGGSNLEKFLKVDYRAIVENGDPATNYQIRPGDRLIVYRDPKSRLMQEQETKAQETNAMIERRLSAVEQRLDRVIELLEGRTPPSSAKESEPEPETP</sequence>
<feature type="domain" description="Polysaccharide export protein N-terminal" evidence="16">
    <location>
        <begin position="304"/>
        <end position="371"/>
    </location>
</feature>
<evidence type="ECO:0000256" key="7">
    <source>
        <dbReference type="ARBA" id="ARBA00022729"/>
    </source>
</evidence>
<dbReference type="Pfam" id="PF02563">
    <property type="entry name" value="Poly_export"/>
    <property type="match status" value="1"/>
</dbReference>
<evidence type="ECO:0000259" key="18">
    <source>
        <dbReference type="Pfam" id="PF08281"/>
    </source>
</evidence>
<evidence type="ECO:0000256" key="5">
    <source>
        <dbReference type="ARBA" id="ARBA00022597"/>
    </source>
</evidence>
<evidence type="ECO:0000256" key="3">
    <source>
        <dbReference type="ARBA" id="ARBA00022448"/>
    </source>
</evidence>
<dbReference type="eggNOG" id="COG1595">
    <property type="taxonomic scope" value="Bacteria"/>
</dbReference>
<protein>
    <submittedName>
        <fullName evidence="20">RNA polymerase sigma factor, sigma-70 family</fullName>
    </submittedName>
</protein>
<dbReference type="SUPFAM" id="SSF88946">
    <property type="entry name" value="Sigma2 domain of RNA polymerase sigma factors"/>
    <property type="match status" value="1"/>
</dbReference>
<dbReference type="eggNOG" id="COG1596">
    <property type="taxonomic scope" value="Bacteria"/>
</dbReference>
<evidence type="ECO:0000256" key="12">
    <source>
        <dbReference type="ARBA" id="ARBA00023139"/>
    </source>
</evidence>
<gene>
    <name evidence="20" type="ordered locus">Sinac_7167</name>
</gene>
<evidence type="ECO:0000256" key="13">
    <source>
        <dbReference type="ARBA" id="ARBA00023237"/>
    </source>
</evidence>
<evidence type="ECO:0000256" key="8">
    <source>
        <dbReference type="ARBA" id="ARBA00023047"/>
    </source>
</evidence>
<dbReference type="SUPFAM" id="SSF88659">
    <property type="entry name" value="Sigma3 and sigma4 domains of RNA polymerase sigma factors"/>
    <property type="match status" value="1"/>
</dbReference>
<dbReference type="KEGG" id="saci:Sinac_7167"/>
<dbReference type="Gene3D" id="1.10.1740.10">
    <property type="match status" value="1"/>
</dbReference>
<dbReference type="InterPro" id="IPR049712">
    <property type="entry name" value="Poly_export"/>
</dbReference>
<dbReference type="Pfam" id="PF04542">
    <property type="entry name" value="Sigma70_r2"/>
    <property type="match status" value="1"/>
</dbReference>
<feature type="domain" description="SLBB" evidence="19">
    <location>
        <begin position="406"/>
        <end position="490"/>
    </location>
</feature>
<dbReference type="CDD" id="cd06171">
    <property type="entry name" value="Sigma70_r4"/>
    <property type="match status" value="1"/>
</dbReference>
<dbReference type="InterPro" id="IPR014284">
    <property type="entry name" value="RNA_pol_sigma-70_dom"/>
</dbReference>
<dbReference type="InterPro" id="IPR003715">
    <property type="entry name" value="Poly_export_N"/>
</dbReference>
<dbReference type="PANTHER" id="PTHR33619">
    <property type="entry name" value="POLYSACCHARIDE EXPORT PROTEIN GFCE-RELATED"/>
    <property type="match status" value="1"/>
</dbReference>
<keyword evidence="7" id="KW-0732">Signal</keyword>
<dbReference type="HOGENOM" id="CLU_495113_0_0_0"/>
<evidence type="ECO:0000256" key="1">
    <source>
        <dbReference type="ARBA" id="ARBA00004571"/>
    </source>
</evidence>
<reference evidence="20 21" key="1">
    <citation type="submission" date="2012-02" db="EMBL/GenBank/DDBJ databases">
        <title>Complete sequence of chromosome of Singulisphaera acidiphila DSM 18658.</title>
        <authorList>
            <consortium name="US DOE Joint Genome Institute (JGI-PGF)"/>
            <person name="Lucas S."/>
            <person name="Copeland A."/>
            <person name="Lapidus A."/>
            <person name="Glavina del Rio T."/>
            <person name="Dalin E."/>
            <person name="Tice H."/>
            <person name="Bruce D."/>
            <person name="Goodwin L."/>
            <person name="Pitluck S."/>
            <person name="Peters L."/>
            <person name="Ovchinnikova G."/>
            <person name="Chertkov O."/>
            <person name="Kyrpides N."/>
            <person name="Mavromatis K."/>
            <person name="Ivanova N."/>
            <person name="Brettin T."/>
            <person name="Detter J.C."/>
            <person name="Han C."/>
            <person name="Larimer F."/>
            <person name="Land M."/>
            <person name="Hauser L."/>
            <person name="Markowitz V."/>
            <person name="Cheng J.-F."/>
            <person name="Hugenholtz P."/>
            <person name="Woyke T."/>
            <person name="Wu D."/>
            <person name="Tindall B."/>
            <person name="Pomrenke H."/>
            <person name="Brambilla E."/>
            <person name="Klenk H.-P."/>
            <person name="Eisen J.A."/>
        </authorList>
    </citation>
    <scope>NUCLEOTIDE SEQUENCE [LARGE SCALE GENOMIC DNA]</scope>
    <source>
        <strain evidence="21">ATCC BAA-1392 / DSM 18658 / VKM B-2454 / MOB10</strain>
    </source>
</reference>
<dbReference type="GO" id="GO:0009279">
    <property type="term" value="C:cell outer membrane"/>
    <property type="evidence" value="ECO:0007669"/>
    <property type="project" value="UniProtKB-SubCell"/>
</dbReference>
<dbReference type="Gene3D" id="3.30.1950.10">
    <property type="entry name" value="wza like domain"/>
    <property type="match status" value="1"/>
</dbReference>
<dbReference type="STRING" id="886293.Sinac_7167"/>
<keyword evidence="21" id="KW-1185">Reference proteome</keyword>